<name>A0A9X2JYG7_9ACTN</name>
<keyword evidence="2" id="KW-1185">Reference proteome</keyword>
<dbReference type="EMBL" id="JAMZEB010000001">
    <property type="protein sequence ID" value="MCP2353109.1"/>
    <property type="molecule type" value="Genomic_DNA"/>
</dbReference>
<dbReference type="RefSeq" id="WP_253739534.1">
    <property type="nucleotide sequence ID" value="NZ_BAABKA010000061.1"/>
</dbReference>
<dbReference type="InterPro" id="IPR014748">
    <property type="entry name" value="Enoyl-CoA_hydra_C"/>
</dbReference>
<reference evidence="1" key="1">
    <citation type="submission" date="2022-06" db="EMBL/GenBank/DDBJ databases">
        <title>Sequencing the genomes of 1000 actinobacteria strains.</title>
        <authorList>
            <person name="Klenk H.-P."/>
        </authorList>
    </citation>
    <scope>NUCLEOTIDE SEQUENCE</scope>
    <source>
        <strain evidence="1">DSM 46694</strain>
    </source>
</reference>
<proteinExistence type="predicted"/>
<comment type="caution">
    <text evidence="1">The sequence shown here is derived from an EMBL/GenBank/DDBJ whole genome shotgun (WGS) entry which is preliminary data.</text>
</comment>
<gene>
    <name evidence="1" type="ORF">HD597_000129</name>
</gene>
<dbReference type="AlphaFoldDB" id="A0A9X2JYG7"/>
<accession>A0A9X2JYG7</accession>
<protein>
    <submittedName>
        <fullName evidence="1">Uncharacterized protein</fullName>
    </submittedName>
</protein>
<dbReference type="Proteomes" id="UP001139648">
    <property type="component" value="Unassembled WGS sequence"/>
</dbReference>
<organism evidence="1 2">
    <name type="scientific">Nonomuraea thailandensis</name>
    <dbReference type="NCBI Taxonomy" id="1188745"/>
    <lineage>
        <taxon>Bacteria</taxon>
        <taxon>Bacillati</taxon>
        <taxon>Actinomycetota</taxon>
        <taxon>Actinomycetes</taxon>
        <taxon>Streptosporangiales</taxon>
        <taxon>Streptosporangiaceae</taxon>
        <taxon>Nonomuraea</taxon>
    </lineage>
</organism>
<sequence>MESPQGTPSRVFDALAGRVGAIVAGRNAYEDSGRFGGGSPHPAARLMLLSHRPVREITIQPQRAWERTAAQTAAVLRAADAEEQPRAFVGKRTPVWQGQ</sequence>
<evidence type="ECO:0000313" key="1">
    <source>
        <dbReference type="EMBL" id="MCP2353109.1"/>
    </source>
</evidence>
<dbReference type="Gene3D" id="1.10.12.10">
    <property type="entry name" value="Lyase 2-enoyl-coa Hydratase, Chain A, domain 2"/>
    <property type="match status" value="1"/>
</dbReference>
<evidence type="ECO:0000313" key="2">
    <source>
        <dbReference type="Proteomes" id="UP001139648"/>
    </source>
</evidence>